<evidence type="ECO:0000313" key="2">
    <source>
        <dbReference type="EMBL" id="SUZ90573.1"/>
    </source>
</evidence>
<reference evidence="2" key="1">
    <citation type="submission" date="2018-05" db="EMBL/GenBank/DDBJ databases">
        <authorList>
            <person name="Lanie J.A."/>
            <person name="Ng W.-L."/>
            <person name="Kazmierczak K.M."/>
            <person name="Andrzejewski T.M."/>
            <person name="Davidsen T.M."/>
            <person name="Wayne K.J."/>
            <person name="Tettelin H."/>
            <person name="Glass J.I."/>
            <person name="Rusch D."/>
            <person name="Podicherti R."/>
            <person name="Tsui H.-C.T."/>
            <person name="Winkler M.E."/>
        </authorList>
    </citation>
    <scope>NUCLEOTIDE SEQUENCE</scope>
</reference>
<dbReference type="InterPro" id="IPR013108">
    <property type="entry name" value="Amidohydro_3"/>
</dbReference>
<dbReference type="Gene3D" id="3.20.20.140">
    <property type="entry name" value="Metal-dependent hydrolases"/>
    <property type="match status" value="1"/>
</dbReference>
<dbReference type="PANTHER" id="PTHR22642:SF2">
    <property type="entry name" value="PROTEIN LONG AFTER FAR-RED 3"/>
    <property type="match status" value="1"/>
</dbReference>
<organism evidence="2">
    <name type="scientific">marine metagenome</name>
    <dbReference type="NCBI Taxonomy" id="408172"/>
    <lineage>
        <taxon>unclassified sequences</taxon>
        <taxon>metagenomes</taxon>
        <taxon>ecological metagenomes</taxon>
    </lineage>
</organism>
<evidence type="ECO:0000259" key="1">
    <source>
        <dbReference type="Pfam" id="PF07969"/>
    </source>
</evidence>
<dbReference type="InterPro" id="IPR011059">
    <property type="entry name" value="Metal-dep_hydrolase_composite"/>
</dbReference>
<sequence>MKTLLILTILFFLPTSVNSEELLLEKIYLAREVITLDDAHPEATAVLVRGDRVAAIGGVEQLQRNFPNVELDRRFAENIMVPGLIEHHVHPLLAAITMGVDVIAIEDWVLPGKKILGVRDRQGYIERLRAAEQKQLTTNIPLVTWGFHHYFHDKLTRQDLDAISNTRPILVIHRSFHEFIMNTPALTYFGITPEFVDNLDAESRQYASFKNGHFLEQGAVSVLPNIMQYLAAPERLIAGLQMTEKYLHQNGITLVANPGAMLVKSIQEAKNYVLGDIDTPFRTYFIPSGMFLAENYQADALVAEAKKLMSWGSGKLQYLPGHIKLFTDGAMYSQNMVMRDGYIDGHQGAWLMQEKIYREAFQQYWDANYQIHIHQNGDAGLDRLLDVLEENLSRNPRVDHRTVIVHFGYSQPEQIARIKKLGAIVSANPYYVTALSDLYSRRGIGATRSQQMVRLGDVQRAGIPISLHSDMPMAPGAPLQLMHSAVNRVNFANEVAGPNQRISPEQALRAVTVNAAYTLGLEKDYGSISIGKYANFTLLAENPLTIDPLKINEIEIRGTMVEGRHFPID</sequence>
<feature type="domain" description="Amidohydrolase 3" evidence="1">
    <location>
        <begin position="79"/>
        <end position="564"/>
    </location>
</feature>
<gene>
    <name evidence="2" type="ORF">METZ01_LOCUS43427</name>
</gene>
<dbReference type="InterPro" id="IPR033932">
    <property type="entry name" value="YtcJ-like"/>
</dbReference>
<dbReference type="Gene3D" id="2.30.40.10">
    <property type="entry name" value="Urease, subunit C, domain 1"/>
    <property type="match status" value="1"/>
</dbReference>
<dbReference type="EMBL" id="UINC01001904">
    <property type="protein sequence ID" value="SUZ90573.1"/>
    <property type="molecule type" value="Genomic_DNA"/>
</dbReference>
<dbReference type="CDD" id="cd01300">
    <property type="entry name" value="YtcJ_like"/>
    <property type="match status" value="1"/>
</dbReference>
<dbReference type="PANTHER" id="PTHR22642">
    <property type="entry name" value="IMIDAZOLONEPROPIONASE"/>
    <property type="match status" value="1"/>
</dbReference>
<dbReference type="Gene3D" id="3.10.310.70">
    <property type="match status" value="1"/>
</dbReference>
<dbReference type="SUPFAM" id="SSF51338">
    <property type="entry name" value="Composite domain of metallo-dependent hydrolases"/>
    <property type="match status" value="1"/>
</dbReference>
<proteinExistence type="predicted"/>
<dbReference type="AlphaFoldDB" id="A0A381RNT7"/>
<protein>
    <recommendedName>
        <fullName evidence="1">Amidohydrolase 3 domain-containing protein</fullName>
    </recommendedName>
</protein>
<dbReference type="GO" id="GO:0016810">
    <property type="term" value="F:hydrolase activity, acting on carbon-nitrogen (but not peptide) bonds"/>
    <property type="evidence" value="ECO:0007669"/>
    <property type="project" value="InterPro"/>
</dbReference>
<name>A0A381RNT7_9ZZZZ</name>
<accession>A0A381RNT7</accession>
<dbReference type="SUPFAM" id="SSF51556">
    <property type="entry name" value="Metallo-dependent hydrolases"/>
    <property type="match status" value="1"/>
</dbReference>
<dbReference type="InterPro" id="IPR032466">
    <property type="entry name" value="Metal_Hydrolase"/>
</dbReference>
<dbReference type="Pfam" id="PF07969">
    <property type="entry name" value="Amidohydro_3"/>
    <property type="match status" value="1"/>
</dbReference>